<evidence type="ECO:0000256" key="8">
    <source>
        <dbReference type="ARBA" id="ARBA00022833"/>
    </source>
</evidence>
<evidence type="ECO:0000256" key="2">
    <source>
        <dbReference type="ARBA" id="ARBA00004613"/>
    </source>
</evidence>
<evidence type="ECO:0000256" key="9">
    <source>
        <dbReference type="ARBA" id="ARBA00023180"/>
    </source>
</evidence>
<evidence type="ECO:0000256" key="4">
    <source>
        <dbReference type="ARBA" id="ARBA00022525"/>
    </source>
</evidence>
<keyword evidence="11" id="KW-1133">Transmembrane helix</keyword>
<evidence type="ECO:0000256" key="7">
    <source>
        <dbReference type="ARBA" id="ARBA00022801"/>
    </source>
</evidence>
<dbReference type="OrthoDB" id="6337601at2759"/>
<dbReference type="PANTHER" id="PTHR10340:SF57">
    <property type="entry name" value="METALLOPHOS DOMAIN-CONTAINING PROTEIN"/>
    <property type="match status" value="1"/>
</dbReference>
<dbReference type="Proteomes" id="UP000789390">
    <property type="component" value="Unassembled WGS sequence"/>
</dbReference>
<keyword evidence="8" id="KW-0862">Zinc</keyword>
<feature type="domain" description="Sphingomyelin phosphodiesterase C-terminal" evidence="13">
    <location>
        <begin position="324"/>
        <end position="453"/>
    </location>
</feature>
<gene>
    <name evidence="14" type="ORF">DGAL_LOCUS16001</name>
</gene>
<dbReference type="FunFam" id="3.60.21.10:FF:000196">
    <property type="entry name" value="Acid sphingomyelinase, putative"/>
    <property type="match status" value="1"/>
</dbReference>
<organism evidence="14 15">
    <name type="scientific">Daphnia galeata</name>
    <dbReference type="NCBI Taxonomy" id="27404"/>
    <lineage>
        <taxon>Eukaryota</taxon>
        <taxon>Metazoa</taxon>
        <taxon>Ecdysozoa</taxon>
        <taxon>Arthropoda</taxon>
        <taxon>Crustacea</taxon>
        <taxon>Branchiopoda</taxon>
        <taxon>Diplostraca</taxon>
        <taxon>Cladocera</taxon>
        <taxon>Anomopoda</taxon>
        <taxon>Daphniidae</taxon>
        <taxon>Daphnia</taxon>
    </lineage>
</organism>
<accession>A0A8J2S0C6</accession>
<dbReference type="GO" id="GO:0046872">
    <property type="term" value="F:metal ion binding"/>
    <property type="evidence" value="ECO:0007669"/>
    <property type="project" value="UniProtKB-KW"/>
</dbReference>
<dbReference type="Pfam" id="PF00149">
    <property type="entry name" value="Metallophos"/>
    <property type="match status" value="1"/>
</dbReference>
<evidence type="ECO:0000259" key="13">
    <source>
        <dbReference type="Pfam" id="PF19272"/>
    </source>
</evidence>
<comment type="caution">
    <text evidence="14">The sequence shown here is derived from an EMBL/GenBank/DDBJ whole genome shotgun (WGS) entry which is preliminary data.</text>
</comment>
<evidence type="ECO:0000256" key="1">
    <source>
        <dbReference type="ARBA" id="ARBA00001947"/>
    </source>
</evidence>
<sequence>MVITWHRDWEYSSGTIKIFFTLIQFSSFFIKLSAEQPGSFWQLTDLHWDQRYSTDGDPGSMCHESEEHNLLSSAKSDTVDYMSAGQYGMYSCDAPWDLIEFSIRGMAENSAAPNFIIWTGDNTPHVKDPSPDWSVIFSSLRNVSNTIRKNFPNTTLIPVLGNHDVFPEDLYPAEAEAFYHAYLTDGGWNELLDKSAQECFGKCGFYSLQVTSELKVVILNTNLYNEPNNLTRDQDDPCEQLKWFELQLKEAQSKKIKVLIAAHIPPGYFERWIGPPFFNPGQNDRYVQLIQIYGDVILTQVYGHTHTDSFRIIADNQSQVKSVAFVSPSVTPWLHTGGVNPSLRLYSYDLDGVKDYWQYYFNLTGMALKRQTVPKWQLLYQATVAYGVRDLSPANMLSIYRDMLRDPKVFELYYFYNTVGHVFQECDATCIRDHICTISHLMVNDMQSCLDGKHILFRNDPAMTTHFLNIVQRAKVTENGSLILMLFLSALTLICIVIATTIFVLRRRRVCNSRVRASHEPLSPRPRQSDYCPINSQDENA</sequence>
<keyword evidence="6" id="KW-0732">Signal</keyword>
<dbReference type="CDD" id="cd00842">
    <property type="entry name" value="MPP_ASMase"/>
    <property type="match status" value="1"/>
</dbReference>
<proteinExistence type="inferred from homology"/>
<evidence type="ECO:0000313" key="15">
    <source>
        <dbReference type="Proteomes" id="UP000789390"/>
    </source>
</evidence>
<dbReference type="InterPro" id="IPR029052">
    <property type="entry name" value="Metallo-depent_PP-like"/>
</dbReference>
<protein>
    <recommendedName>
        <fullName evidence="16">Acid sphingomyelinase-like phosphodiesterase 3b</fullName>
    </recommendedName>
</protein>
<keyword evidence="11" id="KW-0472">Membrane</keyword>
<keyword evidence="4" id="KW-0964">Secreted</keyword>
<dbReference type="InterPro" id="IPR004843">
    <property type="entry name" value="Calcineurin-like_PHP"/>
</dbReference>
<feature type="region of interest" description="Disordered" evidence="10">
    <location>
        <begin position="516"/>
        <end position="541"/>
    </location>
</feature>
<dbReference type="AlphaFoldDB" id="A0A8J2S0C6"/>
<evidence type="ECO:0000259" key="12">
    <source>
        <dbReference type="Pfam" id="PF00149"/>
    </source>
</evidence>
<dbReference type="GO" id="GO:0008081">
    <property type="term" value="F:phosphoric diester hydrolase activity"/>
    <property type="evidence" value="ECO:0007669"/>
    <property type="project" value="TreeGrafter"/>
</dbReference>
<dbReference type="InterPro" id="IPR045473">
    <property type="entry name" value="ASM_C"/>
</dbReference>
<evidence type="ECO:0000313" key="14">
    <source>
        <dbReference type="EMBL" id="CAH0112286.1"/>
    </source>
</evidence>
<keyword evidence="11" id="KW-0812">Transmembrane</keyword>
<evidence type="ECO:0000256" key="5">
    <source>
        <dbReference type="ARBA" id="ARBA00022723"/>
    </source>
</evidence>
<keyword evidence="5" id="KW-0479">Metal-binding</keyword>
<evidence type="ECO:0008006" key="16">
    <source>
        <dbReference type="Google" id="ProtNLM"/>
    </source>
</evidence>
<dbReference type="Gene3D" id="3.60.21.10">
    <property type="match status" value="1"/>
</dbReference>
<evidence type="ECO:0000256" key="10">
    <source>
        <dbReference type="SAM" id="MobiDB-lite"/>
    </source>
</evidence>
<keyword evidence="9" id="KW-0325">Glycoprotein</keyword>
<dbReference type="InterPro" id="IPR041805">
    <property type="entry name" value="ASMase/PPN1_MPP"/>
</dbReference>
<comment type="cofactor">
    <cofactor evidence="1">
        <name>Zn(2+)</name>
        <dbReference type="ChEBI" id="CHEBI:29105"/>
    </cofactor>
</comment>
<comment type="subcellular location">
    <subcellularLocation>
        <location evidence="2">Secreted</location>
    </subcellularLocation>
</comment>
<dbReference type="EMBL" id="CAKKLH010000325">
    <property type="protein sequence ID" value="CAH0112286.1"/>
    <property type="molecule type" value="Genomic_DNA"/>
</dbReference>
<comment type="similarity">
    <text evidence="3">Belongs to the acid sphingomyelinase family.</text>
</comment>
<evidence type="ECO:0000256" key="11">
    <source>
        <dbReference type="SAM" id="Phobius"/>
    </source>
</evidence>
<keyword evidence="7" id="KW-0378">Hydrolase</keyword>
<dbReference type="SUPFAM" id="SSF56300">
    <property type="entry name" value="Metallo-dependent phosphatases"/>
    <property type="match status" value="1"/>
</dbReference>
<feature type="domain" description="Calcineurin-like phosphoesterase" evidence="12">
    <location>
        <begin position="40"/>
        <end position="307"/>
    </location>
</feature>
<dbReference type="Pfam" id="PF19272">
    <property type="entry name" value="ASMase_C"/>
    <property type="match status" value="1"/>
</dbReference>
<dbReference type="GO" id="GO:0005615">
    <property type="term" value="C:extracellular space"/>
    <property type="evidence" value="ECO:0007669"/>
    <property type="project" value="TreeGrafter"/>
</dbReference>
<evidence type="ECO:0000256" key="6">
    <source>
        <dbReference type="ARBA" id="ARBA00022729"/>
    </source>
</evidence>
<feature type="transmembrane region" description="Helical" evidence="11">
    <location>
        <begin position="482"/>
        <end position="505"/>
    </location>
</feature>
<name>A0A8J2S0C6_9CRUS</name>
<reference evidence="14" key="1">
    <citation type="submission" date="2021-11" db="EMBL/GenBank/DDBJ databases">
        <authorList>
            <person name="Schell T."/>
        </authorList>
    </citation>
    <scope>NUCLEOTIDE SEQUENCE</scope>
    <source>
        <strain evidence="14">M5</strain>
    </source>
</reference>
<evidence type="ECO:0000256" key="3">
    <source>
        <dbReference type="ARBA" id="ARBA00008234"/>
    </source>
</evidence>
<keyword evidence="15" id="KW-1185">Reference proteome</keyword>
<dbReference type="PANTHER" id="PTHR10340">
    <property type="entry name" value="SPHINGOMYELIN PHOSPHODIESTERASE"/>
    <property type="match status" value="1"/>
</dbReference>